<dbReference type="AlphaFoldDB" id="A0A9W6J6F4"/>
<feature type="transmembrane region" description="Helical" evidence="1">
    <location>
        <begin position="72"/>
        <end position="95"/>
    </location>
</feature>
<dbReference type="EMBL" id="BSFJ01000002">
    <property type="protein sequence ID" value="GLK70274.1"/>
    <property type="molecule type" value="Genomic_DNA"/>
</dbReference>
<organism evidence="2 3">
    <name type="scientific">Ancylobacter dichloromethanicus</name>
    <dbReference type="NCBI Taxonomy" id="518825"/>
    <lineage>
        <taxon>Bacteria</taxon>
        <taxon>Pseudomonadati</taxon>
        <taxon>Pseudomonadota</taxon>
        <taxon>Alphaproteobacteria</taxon>
        <taxon>Hyphomicrobiales</taxon>
        <taxon>Xanthobacteraceae</taxon>
        <taxon>Ancylobacter</taxon>
    </lineage>
</organism>
<evidence type="ECO:0008006" key="4">
    <source>
        <dbReference type="Google" id="ProtNLM"/>
    </source>
</evidence>
<gene>
    <name evidence="2" type="ORF">GCM10017643_03890</name>
</gene>
<keyword evidence="1" id="KW-0812">Transmembrane</keyword>
<comment type="caution">
    <text evidence="2">The sequence shown here is derived from an EMBL/GenBank/DDBJ whole genome shotgun (WGS) entry which is preliminary data.</text>
</comment>
<proteinExistence type="predicted"/>
<feature type="transmembrane region" description="Helical" evidence="1">
    <location>
        <begin position="40"/>
        <end position="66"/>
    </location>
</feature>
<reference evidence="2" key="2">
    <citation type="submission" date="2023-01" db="EMBL/GenBank/DDBJ databases">
        <authorList>
            <person name="Sun Q."/>
            <person name="Evtushenko L."/>
        </authorList>
    </citation>
    <scope>NUCLEOTIDE SEQUENCE</scope>
    <source>
        <strain evidence="2">VKM B-2484</strain>
    </source>
</reference>
<dbReference type="Proteomes" id="UP001143370">
    <property type="component" value="Unassembled WGS sequence"/>
</dbReference>
<keyword evidence="3" id="KW-1185">Reference proteome</keyword>
<sequence>MKMKCMSDDDSRRLHELMTTVERRTGAHFALVVTPLSDRYLLFPLIWAAAAALAVGGLLAIFWPLLPLPIGFLIQAGTFASSALIFDWLPLRLLLVPGRIKREHCVGLARREFAARILADHEHRPGMLLFVSLGERHVEILADNALHACVGEAAWNRAIATFMTAPKPGNSIADGLIGSIEACAATLEMHYPRA</sequence>
<accession>A0A9W6J6F4</accession>
<evidence type="ECO:0000256" key="1">
    <source>
        <dbReference type="SAM" id="Phobius"/>
    </source>
</evidence>
<reference evidence="2" key="1">
    <citation type="journal article" date="2014" name="Int. J. Syst. Evol. Microbiol.">
        <title>Complete genome sequence of Corynebacterium casei LMG S-19264T (=DSM 44701T), isolated from a smear-ripened cheese.</title>
        <authorList>
            <consortium name="US DOE Joint Genome Institute (JGI-PGF)"/>
            <person name="Walter F."/>
            <person name="Albersmeier A."/>
            <person name="Kalinowski J."/>
            <person name="Ruckert C."/>
        </authorList>
    </citation>
    <scope>NUCLEOTIDE SEQUENCE</scope>
    <source>
        <strain evidence="2">VKM B-2484</strain>
    </source>
</reference>
<dbReference type="Gene3D" id="3.10.310.50">
    <property type="match status" value="1"/>
</dbReference>
<name>A0A9W6J6F4_9HYPH</name>
<evidence type="ECO:0000313" key="2">
    <source>
        <dbReference type="EMBL" id="GLK70274.1"/>
    </source>
</evidence>
<protein>
    <recommendedName>
        <fullName evidence="4">TPM domain-containing protein</fullName>
    </recommendedName>
</protein>
<keyword evidence="1" id="KW-1133">Transmembrane helix</keyword>
<keyword evidence="1" id="KW-0472">Membrane</keyword>
<evidence type="ECO:0000313" key="3">
    <source>
        <dbReference type="Proteomes" id="UP001143370"/>
    </source>
</evidence>